<dbReference type="GO" id="GO:0004527">
    <property type="term" value="F:exonuclease activity"/>
    <property type="evidence" value="ECO:0007669"/>
    <property type="project" value="UniProtKB-UniRule"/>
</dbReference>
<evidence type="ECO:0000313" key="4">
    <source>
        <dbReference type="Proteomes" id="UP000222894"/>
    </source>
</evidence>
<protein>
    <recommendedName>
        <fullName evidence="1">Head completion nuclease</fullName>
        <ecNumber evidence="1">3.1.-.-</ecNumber>
    </recommendedName>
</protein>
<reference evidence="3 4" key="1">
    <citation type="journal article" date="2017" name="Sci. Rep.">
        <title>Characterization and diversity of phages infecting Aeromonas salmonicida subsp. salmonicida.</title>
        <authorList>
            <person name="Vincent A.T."/>
            <person name="Paquet V.E."/>
            <person name="Bernatchez A."/>
            <person name="Tremblay D.M."/>
            <person name="Moineau S."/>
            <person name="Charette S.J."/>
        </authorList>
    </citation>
    <scope>NUCLEOTIDE SEQUENCE [LARGE SCALE GENOMIC DNA]</scope>
</reference>
<feature type="domain" description="TnsA endonuclease N-terminal" evidence="2">
    <location>
        <begin position="40"/>
        <end position="139"/>
    </location>
</feature>
<proteinExistence type="inferred from homology"/>
<accession>A0A219Y9F8</accession>
<dbReference type="InterPro" id="IPR014833">
    <property type="entry name" value="TnsA_N"/>
</dbReference>
<dbReference type="HAMAP" id="MF_04160">
    <property type="entry name" value="NUCL_HEAD_T4"/>
    <property type="match status" value="1"/>
</dbReference>
<comment type="function">
    <text evidence="1">During phage morphogenesis, plays an essential role in the head-tail joining step. The associated nuclease activity is essential for morphogenesis, possibly by cleaving packaged DNA to enable the joining of heads to tails. Displays both exo- and endonuclease activity.</text>
</comment>
<evidence type="ECO:0000259" key="2">
    <source>
        <dbReference type="Pfam" id="PF08722"/>
    </source>
</evidence>
<keyword evidence="1" id="KW-0540">Nuclease</keyword>
<name>A0A219Y9F8_9CAUD</name>
<dbReference type="EC" id="3.1.-.-" evidence="1"/>
<keyword evidence="1" id="KW-0378">Hydrolase</keyword>
<feature type="active site" evidence="1">
    <location>
        <position position="68"/>
    </location>
</feature>
<keyword evidence="1" id="KW-0255">Endonuclease</keyword>
<dbReference type="EMBL" id="KY290948">
    <property type="protein sequence ID" value="APU00608.1"/>
    <property type="molecule type" value="Genomic_DNA"/>
</dbReference>
<comment type="similarity">
    <text evidence="1">Belongs to the Caudovirales head completion nuclease family.</text>
</comment>
<sequence length="150" mass="17627">MAYSGKFRPKNLSKYNGDPNKITYRSSWEAWLMKWCDQSASVISWSSEEVIIPYFSNADGKRRRYFMDFYVKMVTGDVFLFEVKPEKECRPPVMPSTNTAKAKKNFISEMYTWQVNTDKWKAAQALCESKGWNFKIITEVTLKSHFGWRG</sequence>
<feature type="active site" evidence="1">
    <location>
        <position position="29"/>
    </location>
</feature>
<organism evidence="3 4">
    <name type="scientific">Aeromonas phage 44RR2.8t.2</name>
    <dbReference type="NCBI Taxonomy" id="1932900"/>
    <lineage>
        <taxon>Viruses</taxon>
        <taxon>Duplodnaviria</taxon>
        <taxon>Heunggongvirae</taxon>
        <taxon>Uroviricota</taxon>
        <taxon>Caudoviricetes</taxon>
        <taxon>Pantevenvirales</taxon>
        <taxon>Straboviridae</taxon>
        <taxon>Biquartavirus</taxon>
        <taxon>Biquartavirus 44RR2</taxon>
    </lineage>
</organism>
<dbReference type="GO" id="GO:0004519">
    <property type="term" value="F:endonuclease activity"/>
    <property type="evidence" value="ECO:0007669"/>
    <property type="project" value="UniProtKB-UniRule"/>
</dbReference>
<evidence type="ECO:0000256" key="1">
    <source>
        <dbReference type="HAMAP-Rule" id="MF_04160"/>
    </source>
</evidence>
<evidence type="ECO:0000313" key="3">
    <source>
        <dbReference type="EMBL" id="APU00608.1"/>
    </source>
</evidence>
<feature type="active site" evidence="1">
    <location>
        <position position="84"/>
    </location>
</feature>
<dbReference type="Pfam" id="PF08722">
    <property type="entry name" value="Tn7_TnsA-like_N"/>
    <property type="match status" value="1"/>
</dbReference>
<keyword evidence="1" id="KW-0269">Exonuclease</keyword>
<dbReference type="InterPro" id="IPR046390">
    <property type="entry name" value="NUCL_HEAD_T4"/>
</dbReference>
<dbReference type="Proteomes" id="UP000222894">
    <property type="component" value="Genome"/>
</dbReference>